<reference evidence="11 12" key="1">
    <citation type="journal article" date="2019" name="Nat. Ecol. Evol.">
        <title>Megaphylogeny resolves global patterns of mushroom evolution.</title>
        <authorList>
            <person name="Varga T."/>
            <person name="Krizsan K."/>
            <person name="Foldi C."/>
            <person name="Dima B."/>
            <person name="Sanchez-Garcia M."/>
            <person name="Sanchez-Ramirez S."/>
            <person name="Szollosi G.J."/>
            <person name="Szarkandi J.G."/>
            <person name="Papp V."/>
            <person name="Albert L."/>
            <person name="Andreopoulos W."/>
            <person name="Angelini C."/>
            <person name="Antonin V."/>
            <person name="Barry K.W."/>
            <person name="Bougher N.L."/>
            <person name="Buchanan P."/>
            <person name="Buyck B."/>
            <person name="Bense V."/>
            <person name="Catcheside P."/>
            <person name="Chovatia M."/>
            <person name="Cooper J."/>
            <person name="Damon W."/>
            <person name="Desjardin D."/>
            <person name="Finy P."/>
            <person name="Geml J."/>
            <person name="Haridas S."/>
            <person name="Hughes K."/>
            <person name="Justo A."/>
            <person name="Karasinski D."/>
            <person name="Kautmanova I."/>
            <person name="Kiss B."/>
            <person name="Kocsube S."/>
            <person name="Kotiranta H."/>
            <person name="LaButti K.M."/>
            <person name="Lechner B.E."/>
            <person name="Liimatainen K."/>
            <person name="Lipzen A."/>
            <person name="Lukacs Z."/>
            <person name="Mihaltcheva S."/>
            <person name="Morgado L.N."/>
            <person name="Niskanen T."/>
            <person name="Noordeloos M.E."/>
            <person name="Ohm R.A."/>
            <person name="Ortiz-Santana B."/>
            <person name="Ovrebo C."/>
            <person name="Racz N."/>
            <person name="Riley R."/>
            <person name="Savchenko A."/>
            <person name="Shiryaev A."/>
            <person name="Soop K."/>
            <person name="Spirin V."/>
            <person name="Szebenyi C."/>
            <person name="Tomsovsky M."/>
            <person name="Tulloss R.E."/>
            <person name="Uehling J."/>
            <person name="Grigoriev I.V."/>
            <person name="Vagvolgyi C."/>
            <person name="Papp T."/>
            <person name="Martin F.M."/>
            <person name="Miettinen O."/>
            <person name="Hibbett D.S."/>
            <person name="Nagy L.G."/>
        </authorList>
    </citation>
    <scope>NUCLEOTIDE SEQUENCE [LARGE SCALE GENOMIC DNA]</scope>
    <source>
        <strain evidence="11 12">CBS 121175</strain>
    </source>
</reference>
<keyword evidence="12" id="KW-1185">Reference proteome</keyword>
<dbReference type="STRING" id="230819.A0A5C3LBP9"/>
<evidence type="ECO:0000256" key="2">
    <source>
        <dbReference type="ARBA" id="ARBA00009918"/>
    </source>
</evidence>
<dbReference type="GO" id="GO:0030970">
    <property type="term" value="P:retrograde protein transport, ER to cytosol"/>
    <property type="evidence" value="ECO:0007669"/>
    <property type="project" value="TreeGrafter"/>
</dbReference>
<comment type="subcellular location">
    <subcellularLocation>
        <location evidence="1">Endoplasmic reticulum membrane</location>
        <topology evidence="1">Peripheral membrane protein</topology>
        <orientation evidence="1">Lumenal side</orientation>
    </subcellularLocation>
</comment>
<feature type="region of interest" description="Disordered" evidence="8">
    <location>
        <begin position="128"/>
        <end position="147"/>
    </location>
</feature>
<dbReference type="GO" id="GO:0030246">
    <property type="term" value="F:carbohydrate binding"/>
    <property type="evidence" value="ECO:0007669"/>
    <property type="project" value="UniProtKB-KW"/>
</dbReference>
<dbReference type="EMBL" id="ML210147">
    <property type="protein sequence ID" value="TFK29853.1"/>
    <property type="molecule type" value="Genomic_DNA"/>
</dbReference>
<evidence type="ECO:0000256" key="3">
    <source>
        <dbReference type="ARBA" id="ARBA00018727"/>
    </source>
</evidence>
<dbReference type="PROSITE" id="PS51914">
    <property type="entry name" value="MRH"/>
    <property type="match status" value="1"/>
</dbReference>
<dbReference type="Pfam" id="PF07915">
    <property type="entry name" value="PRKCSH"/>
    <property type="match status" value="1"/>
</dbReference>
<dbReference type="Proteomes" id="UP000307440">
    <property type="component" value="Unassembled WGS sequence"/>
</dbReference>
<sequence length="511" mass="56888">MISFFLLLLSSLTLPVTPARLYSLPEDTHAFPKFAVSFLNGHPILNQTAQYWLTHGLGGGEREFMGQPWHTGPNSPSYQRNEIDAGDTLDDTPAQVDASSFSDDNYTLEHMRMGPKDSYLCLIPKPSESASSRQHEDSDSDPTPARSWSLLQPLSGTCLYHRQGWFTYSYCHNKEIRQFKELAQPQARLPGTYRPEEDPEWESYTLGLAPRSEEEPVADLTVAERNAQAANLELARNAGSRYLVQRWGDGTMCDKTGKPREVEVQFHCSMVMTDHILFVKETKTCSYVLVIHTPRLCGEPGFKSRRDSGEETPIRCREVVDTLPSIDGQHHQWPRGLPTGDTPMKLGRRKTVLPSPQPAVASSRQSSSQGNEEESPSTEKTQEQQLYDELIQKTLDIIMANSGGGQQDGGPAVGAITGSKRRAANAYVEDGDIIVEYLDEDDLEEGSETSKRIVEALRAAGHEVRTERVDSKGSKKGDGRSGSSQKDSRNSKESKSRKPAPRRLFGGRFEL</sequence>
<evidence type="ECO:0000256" key="9">
    <source>
        <dbReference type="SAM" id="SignalP"/>
    </source>
</evidence>
<evidence type="ECO:0000313" key="11">
    <source>
        <dbReference type="EMBL" id="TFK29853.1"/>
    </source>
</evidence>
<evidence type="ECO:0000256" key="1">
    <source>
        <dbReference type="ARBA" id="ARBA00004367"/>
    </source>
</evidence>
<dbReference type="GO" id="GO:0005788">
    <property type="term" value="C:endoplasmic reticulum lumen"/>
    <property type="evidence" value="ECO:0007669"/>
    <property type="project" value="TreeGrafter"/>
</dbReference>
<feature type="domain" description="MRH" evidence="10">
    <location>
        <begin position="156"/>
        <end position="299"/>
    </location>
</feature>
<evidence type="ECO:0000256" key="8">
    <source>
        <dbReference type="SAM" id="MobiDB-lite"/>
    </source>
</evidence>
<feature type="region of interest" description="Disordered" evidence="8">
    <location>
        <begin position="67"/>
        <end position="90"/>
    </location>
</feature>
<feature type="region of interest" description="Disordered" evidence="8">
    <location>
        <begin position="457"/>
        <end position="511"/>
    </location>
</feature>
<feature type="compositionally biased region" description="Polar residues" evidence="8">
    <location>
        <begin position="360"/>
        <end position="370"/>
    </location>
</feature>
<dbReference type="OrthoDB" id="448954at2759"/>
<keyword evidence="4 9" id="KW-0732">Signal</keyword>
<organism evidence="11 12">
    <name type="scientific">Coprinopsis marcescibilis</name>
    <name type="common">Agaric fungus</name>
    <name type="synonym">Psathyrella marcescibilis</name>
    <dbReference type="NCBI Taxonomy" id="230819"/>
    <lineage>
        <taxon>Eukaryota</taxon>
        <taxon>Fungi</taxon>
        <taxon>Dikarya</taxon>
        <taxon>Basidiomycota</taxon>
        <taxon>Agaricomycotina</taxon>
        <taxon>Agaricomycetes</taxon>
        <taxon>Agaricomycetidae</taxon>
        <taxon>Agaricales</taxon>
        <taxon>Agaricineae</taxon>
        <taxon>Psathyrellaceae</taxon>
        <taxon>Coprinopsis</taxon>
    </lineage>
</organism>
<evidence type="ECO:0000256" key="5">
    <source>
        <dbReference type="ARBA" id="ARBA00022734"/>
    </source>
</evidence>
<name>A0A5C3LBP9_COPMA</name>
<dbReference type="GO" id="GO:0005789">
    <property type="term" value="C:endoplasmic reticulum membrane"/>
    <property type="evidence" value="ECO:0007669"/>
    <property type="project" value="UniProtKB-SubCell"/>
</dbReference>
<evidence type="ECO:0000313" key="12">
    <source>
        <dbReference type="Proteomes" id="UP000307440"/>
    </source>
</evidence>
<dbReference type="PANTHER" id="PTHR15414">
    <property type="entry name" value="OS-9-RELATED"/>
    <property type="match status" value="1"/>
</dbReference>
<keyword evidence="7" id="KW-1015">Disulfide bond</keyword>
<dbReference type="InterPro" id="IPR044865">
    <property type="entry name" value="MRH_dom"/>
</dbReference>
<keyword evidence="5" id="KW-0430">Lectin</keyword>
<evidence type="ECO:0000256" key="7">
    <source>
        <dbReference type="ARBA" id="ARBA00023157"/>
    </source>
</evidence>
<evidence type="ECO:0000256" key="6">
    <source>
        <dbReference type="ARBA" id="ARBA00022824"/>
    </source>
</evidence>
<evidence type="ECO:0000259" key="10">
    <source>
        <dbReference type="PROSITE" id="PS51914"/>
    </source>
</evidence>
<feature type="compositionally biased region" description="Basic and acidic residues" evidence="8">
    <location>
        <begin position="457"/>
        <end position="479"/>
    </location>
</feature>
<dbReference type="PANTHER" id="PTHR15414:SF0">
    <property type="entry name" value="ENDOPLASMIC RETICULUM LECTIN 1"/>
    <property type="match status" value="1"/>
</dbReference>
<comment type="similarity">
    <text evidence="2">Belongs to the OS-9 family.</text>
</comment>
<gene>
    <name evidence="11" type="ORF">FA15DRAFT_663134</name>
</gene>
<evidence type="ECO:0000256" key="4">
    <source>
        <dbReference type="ARBA" id="ARBA00022729"/>
    </source>
</evidence>
<dbReference type="GO" id="GO:0030968">
    <property type="term" value="P:endoplasmic reticulum unfolded protein response"/>
    <property type="evidence" value="ECO:0007669"/>
    <property type="project" value="InterPro"/>
</dbReference>
<keyword evidence="6" id="KW-0256">Endoplasmic reticulum</keyword>
<dbReference type="InterPro" id="IPR012913">
    <property type="entry name" value="OS9-like_dom"/>
</dbReference>
<dbReference type="InterPro" id="IPR009011">
    <property type="entry name" value="Man6P_isomerase_rcpt-bd_dom_sf"/>
</dbReference>
<dbReference type="SUPFAM" id="SSF50911">
    <property type="entry name" value="Mannose 6-phosphate receptor domain"/>
    <property type="match status" value="1"/>
</dbReference>
<proteinExistence type="inferred from homology"/>
<feature type="compositionally biased region" description="Basic and acidic residues" evidence="8">
    <location>
        <begin position="486"/>
        <end position="496"/>
    </location>
</feature>
<protein>
    <recommendedName>
        <fullName evidence="3">Protein OS-9 homolog</fullName>
    </recommendedName>
</protein>
<feature type="region of interest" description="Disordered" evidence="8">
    <location>
        <begin position="327"/>
        <end position="383"/>
    </location>
</feature>
<accession>A0A5C3LBP9</accession>
<dbReference type="AlphaFoldDB" id="A0A5C3LBP9"/>
<dbReference type="Gene3D" id="2.70.130.10">
    <property type="entry name" value="Mannose-6-phosphate receptor binding domain"/>
    <property type="match status" value="1"/>
</dbReference>
<dbReference type="InterPro" id="IPR045149">
    <property type="entry name" value="OS-9-like"/>
</dbReference>
<feature type="signal peptide" evidence="9">
    <location>
        <begin position="1"/>
        <end position="18"/>
    </location>
</feature>
<feature type="chain" id="PRO_5022802025" description="Protein OS-9 homolog" evidence="9">
    <location>
        <begin position="19"/>
        <end position="511"/>
    </location>
</feature>